<reference evidence="1 2" key="1">
    <citation type="submission" date="2021-03" db="EMBL/GenBank/DDBJ databases">
        <authorList>
            <person name="Kim M.K."/>
        </authorList>
    </citation>
    <scope>NUCLEOTIDE SEQUENCE [LARGE SCALE GENOMIC DNA]</scope>
    <source>
        <strain evidence="1 2">BT507</strain>
    </source>
</reference>
<sequence length="140" mass="15730">MSLFHRGLLLGVLVFACQPQAHGPSVIGIYWDLVATDPAGPTSLFVNGHARYSFRFTKDSAYHYANATEREVVDIGKLGGDYIYPHRFAQRNDSLFFNGQKYHIAYLSNDSLVLQNSTSRSVYTTAREQQKVVKVIPSSR</sequence>
<dbReference type="PROSITE" id="PS51257">
    <property type="entry name" value="PROKAR_LIPOPROTEIN"/>
    <property type="match status" value="1"/>
</dbReference>
<proteinExistence type="predicted"/>
<protein>
    <submittedName>
        <fullName evidence="1">Uncharacterized protein</fullName>
    </submittedName>
</protein>
<name>A0ABS3THU4_9BACT</name>
<evidence type="ECO:0000313" key="2">
    <source>
        <dbReference type="Proteomes" id="UP000670527"/>
    </source>
</evidence>
<gene>
    <name evidence="1" type="ORF">J4D97_21435</name>
</gene>
<evidence type="ECO:0000313" key="1">
    <source>
        <dbReference type="EMBL" id="MBO3273227.1"/>
    </source>
</evidence>
<organism evidence="1 2">
    <name type="scientific">Hymenobacter defluvii</name>
    <dbReference type="NCBI Taxonomy" id="2054411"/>
    <lineage>
        <taxon>Bacteria</taxon>
        <taxon>Pseudomonadati</taxon>
        <taxon>Bacteroidota</taxon>
        <taxon>Cytophagia</taxon>
        <taxon>Cytophagales</taxon>
        <taxon>Hymenobacteraceae</taxon>
        <taxon>Hymenobacter</taxon>
    </lineage>
</organism>
<keyword evidence="2" id="KW-1185">Reference proteome</keyword>
<accession>A0ABS3THU4</accession>
<dbReference type="RefSeq" id="WP_208309370.1">
    <property type="nucleotide sequence ID" value="NZ_JAGETX010000027.1"/>
</dbReference>
<dbReference type="Proteomes" id="UP000670527">
    <property type="component" value="Unassembled WGS sequence"/>
</dbReference>
<dbReference type="EMBL" id="JAGETX010000027">
    <property type="protein sequence ID" value="MBO3273227.1"/>
    <property type="molecule type" value="Genomic_DNA"/>
</dbReference>
<comment type="caution">
    <text evidence="1">The sequence shown here is derived from an EMBL/GenBank/DDBJ whole genome shotgun (WGS) entry which is preliminary data.</text>
</comment>